<organism evidence="2 3">
    <name type="scientific">Streptomyces orinoci</name>
    <name type="common">Streptoverticillium orinoci</name>
    <dbReference type="NCBI Taxonomy" id="67339"/>
    <lineage>
        <taxon>Bacteria</taxon>
        <taxon>Bacillati</taxon>
        <taxon>Actinomycetota</taxon>
        <taxon>Actinomycetes</taxon>
        <taxon>Kitasatosporales</taxon>
        <taxon>Streptomycetaceae</taxon>
        <taxon>Streptomyces</taxon>
    </lineage>
</organism>
<dbReference type="EMBL" id="JBFAUK010000013">
    <property type="protein sequence ID" value="MEV5508292.1"/>
    <property type="molecule type" value="Genomic_DNA"/>
</dbReference>
<dbReference type="InterPro" id="IPR036410">
    <property type="entry name" value="HSP_DnaJ_Cys-rich_dom_sf"/>
</dbReference>
<dbReference type="SUPFAM" id="SSF57938">
    <property type="entry name" value="DnaJ/Hsp40 cysteine-rich domain"/>
    <property type="match status" value="1"/>
</dbReference>
<sequence>MSQLGNDGLPPETACPECEGRGRVEWETPGGQRTQTSCGNCMGTGRVMA</sequence>
<comment type="caution">
    <text evidence="2">The sequence shown here is derived from an EMBL/GenBank/DDBJ whole genome shotgun (WGS) entry which is preliminary data.</text>
</comment>
<accession>A0ABV3JZH3</accession>
<evidence type="ECO:0000313" key="2">
    <source>
        <dbReference type="EMBL" id="MEV5508292.1"/>
    </source>
</evidence>
<reference evidence="2 3" key="1">
    <citation type="submission" date="2024-06" db="EMBL/GenBank/DDBJ databases">
        <title>The Natural Products Discovery Center: Release of the First 8490 Sequenced Strains for Exploring Actinobacteria Biosynthetic Diversity.</title>
        <authorList>
            <person name="Kalkreuter E."/>
            <person name="Kautsar S.A."/>
            <person name="Yang D."/>
            <person name="Bader C.D."/>
            <person name="Teijaro C.N."/>
            <person name="Fluegel L."/>
            <person name="Davis C.M."/>
            <person name="Simpson J.R."/>
            <person name="Lauterbach L."/>
            <person name="Steele A.D."/>
            <person name="Gui C."/>
            <person name="Meng S."/>
            <person name="Li G."/>
            <person name="Viehrig K."/>
            <person name="Ye F."/>
            <person name="Su P."/>
            <person name="Kiefer A.F."/>
            <person name="Nichols A."/>
            <person name="Cepeda A.J."/>
            <person name="Yan W."/>
            <person name="Fan B."/>
            <person name="Jiang Y."/>
            <person name="Adhikari A."/>
            <person name="Zheng C.-J."/>
            <person name="Schuster L."/>
            <person name="Cowan T.M."/>
            <person name="Smanski M.J."/>
            <person name="Chevrette M.G."/>
            <person name="De Carvalho L.P.S."/>
            <person name="Shen B."/>
        </authorList>
    </citation>
    <scope>NUCLEOTIDE SEQUENCE [LARGE SCALE GENOMIC DNA]</scope>
    <source>
        <strain evidence="2 3">NPDC052347</strain>
    </source>
</reference>
<protein>
    <recommendedName>
        <fullName evidence="4">Molecular chaperone DnaJ</fullName>
    </recommendedName>
</protein>
<gene>
    <name evidence="2" type="ORF">AB0L16_17740</name>
</gene>
<dbReference type="RefSeq" id="WP_162605215.1">
    <property type="nucleotide sequence ID" value="NZ_JBFAUK010000013.1"/>
</dbReference>
<evidence type="ECO:0000256" key="1">
    <source>
        <dbReference type="SAM" id="MobiDB-lite"/>
    </source>
</evidence>
<evidence type="ECO:0008006" key="4">
    <source>
        <dbReference type="Google" id="ProtNLM"/>
    </source>
</evidence>
<name>A0ABV3JZH3_STRON</name>
<dbReference type="Proteomes" id="UP001552594">
    <property type="component" value="Unassembled WGS sequence"/>
</dbReference>
<proteinExistence type="predicted"/>
<feature type="region of interest" description="Disordered" evidence="1">
    <location>
        <begin position="1"/>
        <end position="49"/>
    </location>
</feature>
<keyword evidence="3" id="KW-1185">Reference proteome</keyword>
<evidence type="ECO:0000313" key="3">
    <source>
        <dbReference type="Proteomes" id="UP001552594"/>
    </source>
</evidence>
<dbReference type="Gene3D" id="2.10.230.10">
    <property type="entry name" value="Heat shock protein DnaJ, cysteine-rich domain"/>
    <property type="match status" value="1"/>
</dbReference>